<feature type="region of interest" description="Disordered" evidence="1">
    <location>
        <begin position="109"/>
        <end position="138"/>
    </location>
</feature>
<feature type="compositionally biased region" description="Polar residues" evidence="1">
    <location>
        <begin position="29"/>
        <end position="48"/>
    </location>
</feature>
<dbReference type="AlphaFoldDB" id="A0A1Y2I765"/>
<name>A0A1Y2I765_TRAC3</name>
<keyword evidence="2" id="KW-1133">Transmembrane helix</keyword>
<proteinExistence type="predicted"/>
<keyword evidence="2" id="KW-0472">Membrane</keyword>
<keyword evidence="2" id="KW-0812">Transmembrane</keyword>
<evidence type="ECO:0000313" key="4">
    <source>
        <dbReference type="Proteomes" id="UP000193067"/>
    </source>
</evidence>
<reference evidence="3 4" key="1">
    <citation type="journal article" date="2015" name="Biotechnol. Biofuels">
        <title>Enhanced degradation of softwood versus hardwood by the white-rot fungus Pycnoporus coccineus.</title>
        <authorList>
            <person name="Couturier M."/>
            <person name="Navarro D."/>
            <person name="Chevret D."/>
            <person name="Henrissat B."/>
            <person name="Piumi F."/>
            <person name="Ruiz-Duenas F.J."/>
            <person name="Martinez A.T."/>
            <person name="Grigoriev I.V."/>
            <person name="Riley R."/>
            <person name="Lipzen A."/>
            <person name="Berrin J.G."/>
            <person name="Master E.R."/>
            <person name="Rosso M.N."/>
        </authorList>
    </citation>
    <scope>NUCLEOTIDE SEQUENCE [LARGE SCALE GENOMIC DNA]</scope>
    <source>
        <strain evidence="3 4">BRFM310</strain>
    </source>
</reference>
<gene>
    <name evidence="3" type="ORF">PYCCODRAFT_123220</name>
</gene>
<sequence>MATSDIDGVARAAHPCHCRLVVSERYGRSSNDSAASEGPTSPCASSSRCADGLSRATRNALRSRPSYFTSLRRCDALRRRTGLGFAVAHVLCAVLYVQIRSARRRAPYPRAPHRYVNPTAAQKPPRARGPSPRTEGKSSVLRALRTTRAPHGCPQTASSRALLSRTQCGLADGERVFRGDVRRRVPGAYAWCSAVLPTSSYPRQETNSEATCARAET</sequence>
<organism evidence="3 4">
    <name type="scientific">Trametes coccinea (strain BRFM310)</name>
    <name type="common">Pycnoporus coccineus</name>
    <dbReference type="NCBI Taxonomy" id="1353009"/>
    <lineage>
        <taxon>Eukaryota</taxon>
        <taxon>Fungi</taxon>
        <taxon>Dikarya</taxon>
        <taxon>Basidiomycota</taxon>
        <taxon>Agaricomycotina</taxon>
        <taxon>Agaricomycetes</taxon>
        <taxon>Polyporales</taxon>
        <taxon>Polyporaceae</taxon>
        <taxon>Trametes</taxon>
    </lineage>
</organism>
<feature type="transmembrane region" description="Helical" evidence="2">
    <location>
        <begin position="81"/>
        <end position="99"/>
    </location>
</feature>
<evidence type="ECO:0000256" key="1">
    <source>
        <dbReference type="SAM" id="MobiDB-lite"/>
    </source>
</evidence>
<accession>A0A1Y2I765</accession>
<evidence type="ECO:0000256" key="2">
    <source>
        <dbReference type="SAM" id="Phobius"/>
    </source>
</evidence>
<keyword evidence="4" id="KW-1185">Reference proteome</keyword>
<protein>
    <submittedName>
        <fullName evidence="3">Uncharacterized protein</fullName>
    </submittedName>
</protein>
<dbReference type="Proteomes" id="UP000193067">
    <property type="component" value="Unassembled WGS sequence"/>
</dbReference>
<dbReference type="EMBL" id="KZ084196">
    <property type="protein sequence ID" value="OSC96282.1"/>
    <property type="molecule type" value="Genomic_DNA"/>
</dbReference>
<evidence type="ECO:0000313" key="3">
    <source>
        <dbReference type="EMBL" id="OSC96282.1"/>
    </source>
</evidence>
<feature type="region of interest" description="Disordered" evidence="1">
    <location>
        <begin position="29"/>
        <end position="49"/>
    </location>
</feature>